<evidence type="ECO:0000256" key="1">
    <source>
        <dbReference type="SAM" id="MobiDB-lite"/>
    </source>
</evidence>
<dbReference type="EMBL" id="FQVU01000006">
    <property type="protein sequence ID" value="SHH40079.1"/>
    <property type="molecule type" value="Genomic_DNA"/>
</dbReference>
<dbReference type="InterPro" id="IPR007060">
    <property type="entry name" value="FtsL/DivIC"/>
</dbReference>
<evidence type="ECO:0000313" key="3">
    <source>
        <dbReference type="Proteomes" id="UP000186132"/>
    </source>
</evidence>
<dbReference type="AlphaFoldDB" id="A0A1M5SND7"/>
<feature type="region of interest" description="Disordered" evidence="1">
    <location>
        <begin position="101"/>
        <end position="120"/>
    </location>
</feature>
<dbReference type="Pfam" id="PF04977">
    <property type="entry name" value="DivIC"/>
    <property type="match status" value="1"/>
</dbReference>
<name>A0A1M5SND7_9ACTN</name>
<protein>
    <submittedName>
        <fullName evidence="2">Cell division protein FtsB</fullName>
    </submittedName>
</protein>
<sequence>MPAASPRRARPVLTGRALGLGVLVVLLVVVLASPVHRYLASRTDVGNAASRLHEDRHELARLSRDKQRYADPGYIQQQARERLQYAMPGDTVYVVVDKGGRTEIEKTRRTPTDSSVEGPAWNDRLMNSVRAASR</sequence>
<keyword evidence="2" id="KW-0132">Cell division</keyword>
<gene>
    <name evidence="2" type="ORF">SAMN05443575_3766</name>
</gene>
<dbReference type="GO" id="GO:0051301">
    <property type="term" value="P:cell division"/>
    <property type="evidence" value="ECO:0007669"/>
    <property type="project" value="UniProtKB-KW"/>
</dbReference>
<keyword evidence="2" id="KW-0131">Cell cycle</keyword>
<dbReference type="Proteomes" id="UP000186132">
    <property type="component" value="Unassembled WGS sequence"/>
</dbReference>
<proteinExistence type="predicted"/>
<dbReference type="OrthoDB" id="5187715at2"/>
<accession>A0A1M5SND7</accession>
<keyword evidence="3" id="KW-1185">Reference proteome</keyword>
<reference evidence="3" key="1">
    <citation type="submission" date="2016-11" db="EMBL/GenBank/DDBJ databases">
        <authorList>
            <person name="Varghese N."/>
            <person name="Submissions S."/>
        </authorList>
    </citation>
    <scope>NUCLEOTIDE SEQUENCE [LARGE SCALE GENOMIC DNA]</scope>
    <source>
        <strain evidence="3">DSM 45627</strain>
    </source>
</reference>
<organism evidence="2 3">
    <name type="scientific">Jatrophihabitans endophyticus</name>
    <dbReference type="NCBI Taxonomy" id="1206085"/>
    <lineage>
        <taxon>Bacteria</taxon>
        <taxon>Bacillati</taxon>
        <taxon>Actinomycetota</taxon>
        <taxon>Actinomycetes</taxon>
        <taxon>Jatrophihabitantales</taxon>
        <taxon>Jatrophihabitantaceae</taxon>
        <taxon>Jatrophihabitans</taxon>
    </lineage>
</organism>
<evidence type="ECO:0000313" key="2">
    <source>
        <dbReference type="EMBL" id="SHH40079.1"/>
    </source>
</evidence>
<feature type="compositionally biased region" description="Basic and acidic residues" evidence="1">
    <location>
        <begin position="101"/>
        <end position="111"/>
    </location>
</feature>
<dbReference type="RefSeq" id="WP_073391983.1">
    <property type="nucleotide sequence ID" value="NZ_FQVU01000006.1"/>
</dbReference>
<dbReference type="STRING" id="1206085.SAMN05443575_3766"/>